<dbReference type="SUPFAM" id="SSF54593">
    <property type="entry name" value="Glyoxalase/Bleomycin resistance protein/Dihydroxybiphenyl dioxygenase"/>
    <property type="match status" value="1"/>
</dbReference>
<protein>
    <submittedName>
        <fullName evidence="2">Uncharacterized conserved protein PhnB, glyoxalase superfamily</fullName>
    </submittedName>
</protein>
<dbReference type="InterPro" id="IPR025870">
    <property type="entry name" value="Glyoxalase-like_dom"/>
</dbReference>
<feature type="domain" description="VOC" evidence="1">
    <location>
        <begin position="28"/>
        <end position="155"/>
    </location>
</feature>
<dbReference type="InterPro" id="IPR037523">
    <property type="entry name" value="VOC_core"/>
</dbReference>
<dbReference type="EMBL" id="FMYP01000105">
    <property type="protein sequence ID" value="SDD21387.1"/>
    <property type="molecule type" value="Genomic_DNA"/>
</dbReference>
<sequence length="157" mass="17515">MLIKKCNKGSRVIPAFFIFRRDKLIDDTMDAIAIYIVYVADQQRSRDFYRDVLMQEPVLDVPGMTEFQLGPGCKLGIMPENGVARLLGDRIPHPSLGSGIPRSEVYLYIKNPIDYFKRAIKAGGVSISMPKACDWGDTVAYCADPDGHIIAFAERTA</sequence>
<dbReference type="Pfam" id="PF12681">
    <property type="entry name" value="Glyoxalase_2"/>
    <property type="match status" value="1"/>
</dbReference>
<dbReference type="Gene3D" id="3.30.720.110">
    <property type="match status" value="1"/>
</dbReference>
<proteinExistence type="predicted"/>
<dbReference type="InterPro" id="IPR029068">
    <property type="entry name" value="Glyas_Bleomycin-R_OHBP_Dase"/>
</dbReference>
<dbReference type="PROSITE" id="PS51819">
    <property type="entry name" value="VOC"/>
    <property type="match status" value="1"/>
</dbReference>
<gene>
    <name evidence="2" type="ORF">SAMN05216323_11055</name>
</gene>
<evidence type="ECO:0000259" key="1">
    <source>
        <dbReference type="PROSITE" id="PS51819"/>
    </source>
</evidence>
<dbReference type="AlphaFoldDB" id="A0A1G6SYT2"/>
<dbReference type="STRING" id="1640674.SAMN05216323_11055"/>
<reference evidence="2 3" key="1">
    <citation type="submission" date="2016-09" db="EMBL/GenBank/DDBJ databases">
        <authorList>
            <person name="Capua I."/>
            <person name="De Benedictis P."/>
            <person name="Joannis T."/>
            <person name="Lombin L.H."/>
            <person name="Cattoli G."/>
        </authorList>
    </citation>
    <scope>NUCLEOTIDE SEQUENCE [LARGE SCALE GENOMIC DNA]</scope>
    <source>
        <strain evidence="2 3">A7P-90m</strain>
    </source>
</reference>
<dbReference type="Gene3D" id="3.30.720.120">
    <property type="match status" value="1"/>
</dbReference>
<dbReference type="Proteomes" id="UP000199452">
    <property type="component" value="Unassembled WGS sequence"/>
</dbReference>
<evidence type="ECO:0000313" key="2">
    <source>
        <dbReference type="EMBL" id="SDD21387.1"/>
    </source>
</evidence>
<name>A0A1G6SYT2_9BACT</name>
<organism evidence="2 3">
    <name type="scientific">Williamwhitmania taraxaci</name>
    <dbReference type="NCBI Taxonomy" id="1640674"/>
    <lineage>
        <taxon>Bacteria</taxon>
        <taxon>Pseudomonadati</taxon>
        <taxon>Bacteroidota</taxon>
        <taxon>Bacteroidia</taxon>
        <taxon>Bacteroidales</taxon>
        <taxon>Williamwhitmaniaceae</taxon>
        <taxon>Williamwhitmania</taxon>
    </lineage>
</organism>
<keyword evidence="3" id="KW-1185">Reference proteome</keyword>
<accession>A0A1G6SYT2</accession>
<evidence type="ECO:0000313" key="3">
    <source>
        <dbReference type="Proteomes" id="UP000199452"/>
    </source>
</evidence>